<evidence type="ECO:0000256" key="1">
    <source>
        <dbReference type="ARBA" id="ARBA00004141"/>
    </source>
</evidence>
<dbReference type="Pfam" id="PF01490">
    <property type="entry name" value="Aa_trans"/>
    <property type="match status" value="1"/>
</dbReference>
<feature type="transmembrane region" description="Helical" evidence="6">
    <location>
        <begin position="542"/>
        <end position="561"/>
    </location>
</feature>
<organism evidence="8 9">
    <name type="scientific">Bremia lactucae</name>
    <name type="common">Lettuce downy mildew</name>
    <dbReference type="NCBI Taxonomy" id="4779"/>
    <lineage>
        <taxon>Eukaryota</taxon>
        <taxon>Sar</taxon>
        <taxon>Stramenopiles</taxon>
        <taxon>Oomycota</taxon>
        <taxon>Peronosporomycetes</taxon>
        <taxon>Peronosporales</taxon>
        <taxon>Peronosporaceae</taxon>
        <taxon>Bremia</taxon>
    </lineage>
</organism>
<dbReference type="EMBL" id="SHOA02000012">
    <property type="protein sequence ID" value="TDH72392.1"/>
    <property type="molecule type" value="Genomic_DNA"/>
</dbReference>
<feature type="transmembrane region" description="Helical" evidence="6">
    <location>
        <begin position="356"/>
        <end position="376"/>
    </location>
</feature>
<keyword evidence="2 6" id="KW-0812">Transmembrane</keyword>
<dbReference type="KEGG" id="blac:94348212"/>
<feature type="transmembrane region" description="Helical" evidence="6">
    <location>
        <begin position="248"/>
        <end position="269"/>
    </location>
</feature>
<evidence type="ECO:0000256" key="4">
    <source>
        <dbReference type="ARBA" id="ARBA00023136"/>
    </source>
</evidence>
<evidence type="ECO:0000313" key="8">
    <source>
        <dbReference type="EMBL" id="TDH72392.1"/>
    </source>
</evidence>
<evidence type="ECO:0000256" key="6">
    <source>
        <dbReference type="SAM" id="Phobius"/>
    </source>
</evidence>
<evidence type="ECO:0000256" key="2">
    <source>
        <dbReference type="ARBA" id="ARBA00022692"/>
    </source>
</evidence>
<keyword evidence="4 6" id="KW-0472">Membrane</keyword>
<dbReference type="RefSeq" id="XP_067821891.1">
    <property type="nucleotide sequence ID" value="XM_067962541.1"/>
</dbReference>
<feature type="region of interest" description="Disordered" evidence="5">
    <location>
        <begin position="700"/>
        <end position="719"/>
    </location>
</feature>
<feature type="domain" description="Amino acid transporter transmembrane" evidence="7">
    <location>
        <begin position="218"/>
        <end position="598"/>
    </location>
</feature>
<dbReference type="PANTHER" id="PTHR22950:SF349">
    <property type="entry name" value="AMINO ACID TRANSPORTER TRANSMEMBRANE DOMAIN-CONTAINING PROTEIN"/>
    <property type="match status" value="1"/>
</dbReference>
<feature type="transmembrane region" description="Helical" evidence="6">
    <location>
        <begin position="429"/>
        <end position="453"/>
    </location>
</feature>
<feature type="transmembrane region" description="Helical" evidence="6">
    <location>
        <begin position="519"/>
        <end position="536"/>
    </location>
</feature>
<feature type="transmembrane region" description="Helical" evidence="6">
    <location>
        <begin position="611"/>
        <end position="633"/>
    </location>
</feature>
<feature type="transmembrane region" description="Helical" evidence="6">
    <location>
        <begin position="473"/>
        <end position="498"/>
    </location>
</feature>
<feature type="transmembrane region" description="Helical" evidence="6">
    <location>
        <begin position="396"/>
        <end position="417"/>
    </location>
</feature>
<evidence type="ECO:0000256" key="3">
    <source>
        <dbReference type="ARBA" id="ARBA00022989"/>
    </source>
</evidence>
<feature type="region of interest" description="Disordered" evidence="5">
    <location>
        <begin position="177"/>
        <end position="202"/>
    </location>
</feature>
<feature type="compositionally biased region" description="Low complexity" evidence="5">
    <location>
        <begin position="707"/>
        <end position="719"/>
    </location>
</feature>
<dbReference type="GO" id="GO:0015179">
    <property type="term" value="F:L-amino acid transmembrane transporter activity"/>
    <property type="evidence" value="ECO:0007669"/>
    <property type="project" value="TreeGrafter"/>
</dbReference>
<feature type="transmembrane region" description="Helical" evidence="6">
    <location>
        <begin position="581"/>
        <end position="599"/>
    </location>
</feature>
<feature type="transmembrane region" description="Helical" evidence="6">
    <location>
        <begin position="330"/>
        <end position="349"/>
    </location>
</feature>
<dbReference type="PANTHER" id="PTHR22950">
    <property type="entry name" value="AMINO ACID TRANSPORTER"/>
    <property type="match status" value="1"/>
</dbReference>
<dbReference type="InterPro" id="IPR013057">
    <property type="entry name" value="AA_transpt_TM"/>
</dbReference>
<dbReference type="GeneID" id="94348212"/>
<keyword evidence="3 6" id="KW-1133">Transmembrane helix</keyword>
<gene>
    <name evidence="8" type="ORF">CCR75_004455</name>
</gene>
<dbReference type="AlphaFoldDB" id="A0A976IIE6"/>
<proteinExistence type="predicted"/>
<evidence type="ECO:0000256" key="5">
    <source>
        <dbReference type="SAM" id="MobiDB-lite"/>
    </source>
</evidence>
<accession>A0A976IIE6</accession>
<dbReference type="GO" id="GO:0005774">
    <property type="term" value="C:vacuolar membrane"/>
    <property type="evidence" value="ECO:0007669"/>
    <property type="project" value="TreeGrafter"/>
</dbReference>
<comment type="subcellular location">
    <subcellularLocation>
        <location evidence="1">Membrane</location>
        <topology evidence="1">Multi-pass membrane protein</topology>
    </subcellularLocation>
</comment>
<dbReference type="Proteomes" id="UP000294530">
    <property type="component" value="Unassembled WGS sequence"/>
</dbReference>
<evidence type="ECO:0000313" key="9">
    <source>
        <dbReference type="Proteomes" id="UP000294530"/>
    </source>
</evidence>
<feature type="transmembrane region" description="Helical" evidence="6">
    <location>
        <begin position="290"/>
        <end position="318"/>
    </location>
</feature>
<keyword evidence="9" id="KW-1185">Reference proteome</keyword>
<feature type="compositionally biased region" description="Basic and acidic residues" evidence="5">
    <location>
        <begin position="185"/>
        <end position="194"/>
    </location>
</feature>
<protein>
    <recommendedName>
        <fullName evidence="7">Amino acid transporter transmembrane domain-containing protein</fullName>
    </recommendedName>
</protein>
<sequence length="807" mass="89207">MPLSSTAFFTVSLEMPYPIMSSCVLVHHSIINGSFSSFTAQLGNIFQKCRAPQSQLADPVHYFQLTSYANLELVLLKLVQADFERTRGFVSWSERIVKISNDDELVKSVSGKLFPLSGKFVCVCNMISNQKLYMPETIEIYVHAWVAHKHHGFPRRSRVEPVDLEVVDLDSQTETFSSTSSLSVHSDDDNDGKSRSVPKRLQTPNLHQHAEAALHLTSDFKTFFNTCIAFLGSGVLGLPYAFRKCGIMMGFVTLVGVAAVSTYSMMLVVQCKYKLKEQGHIVSKYGEIGYFAVGQIGSIIVDAALVISQTGFCTAYLIFIATNANKFLDVSKTLVVSVCVPPLIVFSLLRHMKELAYVALLADFMCILGLLVVLTIDLSYMNFDHDQIESIGVASAIPFFFGVASYCFEGVGMVLPLENSMRNKHNFQPILVCTVVIITTLYATFGICGYLAFGDETDAVITFNLKGSGSLVTLVKIFLCLGLFFTYPVMLFPVFEVLQPLLLCGNKLEETQITQKKRILLRAGIVLITAVIAAGIPDFGRFISFIGSTCCSLLAFILPAFFYMRLHRDEPRSCRKWLHQLFRCAIIFLGFVMLGMGIVEPLANPLTPTILIYMRAEVCIKIFVTVTASSFLLGRRELPKIGRFVGLYVGRSVGAILRAKKEFFDATSDNNLVKLQREFQRGIEELNEIRSELTSVGSMRRPFKPQSGVTTTTTEPLSTVTVSERQQIPLPAGGRSSVSLASTAEYAMQDGLQNGDEVGLAMAELKLVEQGKFVSRVENQEGGADYVSASILDSLLLNQRKKTDATS</sequence>
<reference evidence="8 9" key="1">
    <citation type="journal article" date="2021" name="Genome Biol.">
        <title>AFLAP: assembly-free linkage analysis pipeline using k-mers from genome sequencing data.</title>
        <authorList>
            <person name="Fletcher K."/>
            <person name="Zhang L."/>
            <person name="Gil J."/>
            <person name="Han R."/>
            <person name="Cavanaugh K."/>
            <person name="Michelmore R."/>
        </authorList>
    </citation>
    <scope>NUCLEOTIDE SEQUENCE [LARGE SCALE GENOMIC DNA]</scope>
    <source>
        <strain evidence="8 9">SF5</strain>
    </source>
</reference>
<name>A0A976IIE6_BRELC</name>
<dbReference type="OrthoDB" id="1684102at2759"/>
<evidence type="ECO:0000259" key="7">
    <source>
        <dbReference type="Pfam" id="PF01490"/>
    </source>
</evidence>
<comment type="caution">
    <text evidence="8">The sequence shown here is derived from an EMBL/GenBank/DDBJ whole genome shotgun (WGS) entry which is preliminary data.</text>
</comment>